<keyword evidence="2" id="KW-0106">Calcium</keyword>
<evidence type="ECO:0000256" key="1">
    <source>
        <dbReference type="ARBA" id="ARBA00005350"/>
    </source>
</evidence>
<feature type="compositionally biased region" description="Polar residues" evidence="3">
    <location>
        <begin position="1"/>
        <end position="13"/>
    </location>
</feature>
<keyword evidence="2" id="KW-0564">Palmitate</keyword>
<dbReference type="EMBL" id="JACVVK020000147">
    <property type="protein sequence ID" value="KAK7488717.1"/>
    <property type="molecule type" value="Genomic_DNA"/>
</dbReference>
<dbReference type="Proteomes" id="UP001519460">
    <property type="component" value="Unassembled WGS sequence"/>
</dbReference>
<evidence type="ECO:0000313" key="4">
    <source>
        <dbReference type="EMBL" id="KAK7488717.1"/>
    </source>
</evidence>
<evidence type="ECO:0000256" key="2">
    <source>
        <dbReference type="RuleBase" id="RU363116"/>
    </source>
</evidence>
<gene>
    <name evidence="4" type="ORF">BaRGS_00020014</name>
</gene>
<accession>A0ABD0KNF0</accession>
<evidence type="ECO:0000256" key="3">
    <source>
        <dbReference type="SAM" id="MobiDB-lite"/>
    </source>
</evidence>
<evidence type="ECO:0000313" key="5">
    <source>
        <dbReference type="Proteomes" id="UP001519460"/>
    </source>
</evidence>
<comment type="similarity">
    <text evidence="1 2">Belongs to the phospholipid scramblase family.</text>
</comment>
<organism evidence="4 5">
    <name type="scientific">Batillaria attramentaria</name>
    <dbReference type="NCBI Taxonomy" id="370345"/>
    <lineage>
        <taxon>Eukaryota</taxon>
        <taxon>Metazoa</taxon>
        <taxon>Spiralia</taxon>
        <taxon>Lophotrochozoa</taxon>
        <taxon>Mollusca</taxon>
        <taxon>Gastropoda</taxon>
        <taxon>Caenogastropoda</taxon>
        <taxon>Sorbeoconcha</taxon>
        <taxon>Cerithioidea</taxon>
        <taxon>Batillariidae</taxon>
        <taxon>Batillaria</taxon>
    </lineage>
</organism>
<comment type="function">
    <text evidence="2">May mediate accelerated ATP-independent bidirectional transbilayer migration of phospholipids upon binding calcium ions that results in a loss of phospholipid asymmetry in the plasma membrane.</text>
</comment>
<proteinExistence type="inferred from homology"/>
<comment type="cofactor">
    <cofactor evidence="2">
        <name>Ca(2+)</name>
        <dbReference type="ChEBI" id="CHEBI:29108"/>
    </cofactor>
</comment>
<feature type="compositionally biased region" description="Basic and acidic residues" evidence="3">
    <location>
        <begin position="17"/>
        <end position="33"/>
    </location>
</feature>
<keyword evidence="5" id="KW-1185">Reference proteome</keyword>
<dbReference type="PANTHER" id="PTHR23248">
    <property type="entry name" value="PHOSPHOLIPID SCRAMBLASE-RELATED"/>
    <property type="match status" value="1"/>
</dbReference>
<dbReference type="AlphaFoldDB" id="A0ABD0KNF0"/>
<sequence>MAEKQVIQSQPRSQIKGVDDRGSSSRETKDTEIHGGAGWQTTNANTDGNTDNAVLGRGLSALQKVSKLEVEQRLDFLEASVCLMRQVTGAMRGLVLKMTDEDQQDVVLLRRPGACSSRCCWACCNLQQMDIVLPSGSVIASMHEVWSCCLPHYRVTDGDGQLLWTVMGSVCHCRCCCCEISFQFITPDGDVSATVSRSWQGCKELIGAANSFSIQFSDGVTVQQKLIILSGTFLADLNYFEKQNKCW</sequence>
<feature type="compositionally biased region" description="Low complexity" evidence="3">
    <location>
        <begin position="41"/>
        <end position="50"/>
    </location>
</feature>
<dbReference type="Pfam" id="PF03803">
    <property type="entry name" value="Scramblase"/>
    <property type="match status" value="1"/>
</dbReference>
<dbReference type="InterPro" id="IPR005552">
    <property type="entry name" value="Scramblase"/>
</dbReference>
<reference evidence="4 5" key="1">
    <citation type="journal article" date="2023" name="Sci. Data">
        <title>Genome assembly of the Korean intertidal mud-creeper Batillaria attramentaria.</title>
        <authorList>
            <person name="Patra A.K."/>
            <person name="Ho P.T."/>
            <person name="Jun S."/>
            <person name="Lee S.J."/>
            <person name="Kim Y."/>
            <person name="Won Y.J."/>
        </authorList>
    </citation>
    <scope>NUCLEOTIDE SEQUENCE [LARGE SCALE GENOMIC DNA]</scope>
    <source>
        <strain evidence="4">Wonlab-2016</strain>
    </source>
</reference>
<keyword evidence="2" id="KW-0449">Lipoprotein</keyword>
<name>A0ABD0KNF0_9CAEN</name>
<feature type="region of interest" description="Disordered" evidence="3">
    <location>
        <begin position="1"/>
        <end position="50"/>
    </location>
</feature>
<dbReference type="PANTHER" id="PTHR23248:SF9">
    <property type="entry name" value="PHOSPHOLIPID SCRAMBLASE"/>
    <property type="match status" value="1"/>
</dbReference>
<comment type="caution">
    <text evidence="4">The sequence shown here is derived from an EMBL/GenBank/DDBJ whole genome shotgun (WGS) entry which is preliminary data.</text>
</comment>
<protein>
    <recommendedName>
        <fullName evidence="2">Phospholipid scramblase</fullName>
    </recommendedName>
</protein>